<dbReference type="InterPro" id="IPR002197">
    <property type="entry name" value="HTH_Fis"/>
</dbReference>
<dbReference type="Pfam" id="PF25601">
    <property type="entry name" value="AAA_lid_14"/>
    <property type="match status" value="1"/>
</dbReference>
<dbReference type="FunFam" id="3.40.50.300:FF:000006">
    <property type="entry name" value="DNA-binding transcriptional regulator NtrC"/>
    <property type="match status" value="1"/>
</dbReference>
<evidence type="ECO:0000256" key="2">
    <source>
        <dbReference type="ARBA" id="ARBA00022840"/>
    </source>
</evidence>
<dbReference type="PRINTS" id="PR01590">
    <property type="entry name" value="HTHFIS"/>
</dbReference>
<dbReference type="CDD" id="cd00009">
    <property type="entry name" value="AAA"/>
    <property type="match status" value="1"/>
</dbReference>
<dbReference type="InterPro" id="IPR025662">
    <property type="entry name" value="Sigma_54_int_dom_ATP-bd_1"/>
</dbReference>
<dbReference type="PROSITE" id="PS50006">
    <property type="entry name" value="FHA_DOMAIN"/>
    <property type="match status" value="1"/>
</dbReference>
<dbReference type="InterPro" id="IPR000253">
    <property type="entry name" value="FHA_dom"/>
</dbReference>
<dbReference type="SMART" id="SM00240">
    <property type="entry name" value="FHA"/>
    <property type="match status" value="1"/>
</dbReference>
<dbReference type="Gene3D" id="1.10.8.60">
    <property type="match status" value="1"/>
</dbReference>
<keyword evidence="3" id="KW-0805">Transcription regulation</keyword>
<dbReference type="Gene3D" id="2.60.200.20">
    <property type="match status" value="1"/>
</dbReference>
<keyword evidence="4" id="KW-0804">Transcription</keyword>
<dbReference type="EMBL" id="PDPS01000023">
    <property type="protein sequence ID" value="PID58216.1"/>
    <property type="molecule type" value="Genomic_DNA"/>
</dbReference>
<gene>
    <name evidence="7" type="ORF">CSB45_03880</name>
</gene>
<name>A0A2G6E7Y9_9BACT</name>
<sequence length="445" mass="50614">MRCLLQNRVPKLIVFLGKTLVWDSSREKRTIKIGKLEDNDIVLRDSRVSRHHAVIVKEAGKYFLYDNGSTNGTYLHNKRLPRKIRRVLDEDANIFISPYILSCKILPDVDLHQGTRVEPMDDVVEDSYHYGAMLGKSDAMLKVYEQIQKVAKQREPVLIRGESGTGKELVAWEIFTSGNRIDKPYVAINSGAIPKTLLLSELFGHEKGSFSGAVARKSGKFEEADGGTLFLDEIGDTLPETQVALLRVLQDGVFYRIGGREEIRVDVRTISATNQNLEYLIEEGKFREDLYQRLGIYTITLPPLRERGEDITLLAQHFLKLYGMEQSGSIPTLSPQALERLKNFPWPGNVRQLDSVIKRTLLYKSSSGPIEADDIDLDHIRQPFDNSVLKNPTRPQFIKILEEVNWNTRKAAELLGVTTKAVQNKANRYGLKLREIKKHGYLPKE</sequence>
<evidence type="ECO:0000256" key="4">
    <source>
        <dbReference type="ARBA" id="ARBA00023163"/>
    </source>
</evidence>
<dbReference type="PANTHER" id="PTHR32071">
    <property type="entry name" value="TRANSCRIPTIONAL REGULATORY PROTEIN"/>
    <property type="match status" value="1"/>
</dbReference>
<reference evidence="7 8" key="1">
    <citation type="submission" date="2017-10" db="EMBL/GenBank/DDBJ databases">
        <title>Novel microbial diversity and functional potential in the marine mammal oral microbiome.</title>
        <authorList>
            <person name="Dudek N.K."/>
            <person name="Sun C.L."/>
            <person name="Burstein D."/>
            <person name="Kantor R.S."/>
            <person name="Aliaga Goltsman D.S."/>
            <person name="Bik E.M."/>
            <person name="Thomas B.C."/>
            <person name="Banfield J.F."/>
            <person name="Relman D.A."/>
        </authorList>
    </citation>
    <scope>NUCLEOTIDE SEQUENCE [LARGE SCALE GENOMIC DNA]</scope>
    <source>
        <strain evidence="7">DOLZORAL124_49_17</strain>
    </source>
</reference>
<dbReference type="GO" id="GO:0006355">
    <property type="term" value="P:regulation of DNA-templated transcription"/>
    <property type="evidence" value="ECO:0007669"/>
    <property type="project" value="InterPro"/>
</dbReference>
<dbReference type="PROSITE" id="PS00676">
    <property type="entry name" value="SIGMA54_INTERACT_2"/>
    <property type="match status" value="1"/>
</dbReference>
<dbReference type="InterPro" id="IPR025943">
    <property type="entry name" value="Sigma_54_int_dom_ATP-bd_2"/>
</dbReference>
<evidence type="ECO:0000313" key="8">
    <source>
        <dbReference type="Proteomes" id="UP000229740"/>
    </source>
</evidence>
<dbReference type="PROSITE" id="PS50045">
    <property type="entry name" value="SIGMA54_INTERACT_4"/>
    <property type="match status" value="1"/>
</dbReference>
<evidence type="ECO:0000256" key="3">
    <source>
        <dbReference type="ARBA" id="ARBA00023015"/>
    </source>
</evidence>
<evidence type="ECO:0000313" key="7">
    <source>
        <dbReference type="EMBL" id="PID58216.1"/>
    </source>
</evidence>
<dbReference type="PROSITE" id="PS00675">
    <property type="entry name" value="SIGMA54_INTERACT_1"/>
    <property type="match status" value="1"/>
</dbReference>
<comment type="caution">
    <text evidence="7">The sequence shown here is derived from an EMBL/GenBank/DDBJ whole genome shotgun (WGS) entry which is preliminary data.</text>
</comment>
<dbReference type="InterPro" id="IPR008984">
    <property type="entry name" value="SMAD_FHA_dom_sf"/>
</dbReference>
<keyword evidence="1" id="KW-0547">Nucleotide-binding</keyword>
<dbReference type="GO" id="GO:0005524">
    <property type="term" value="F:ATP binding"/>
    <property type="evidence" value="ECO:0007669"/>
    <property type="project" value="UniProtKB-KW"/>
</dbReference>
<dbReference type="InterPro" id="IPR027417">
    <property type="entry name" value="P-loop_NTPase"/>
</dbReference>
<feature type="domain" description="Sigma-54 factor interaction" evidence="6">
    <location>
        <begin position="133"/>
        <end position="362"/>
    </location>
</feature>
<dbReference type="CDD" id="cd00060">
    <property type="entry name" value="FHA"/>
    <property type="match status" value="1"/>
</dbReference>
<evidence type="ECO:0008006" key="9">
    <source>
        <dbReference type="Google" id="ProtNLM"/>
    </source>
</evidence>
<feature type="domain" description="FHA" evidence="5">
    <location>
        <begin position="31"/>
        <end position="80"/>
    </location>
</feature>
<dbReference type="Proteomes" id="UP000229740">
    <property type="component" value="Unassembled WGS sequence"/>
</dbReference>
<evidence type="ECO:0000259" key="5">
    <source>
        <dbReference type="PROSITE" id="PS50006"/>
    </source>
</evidence>
<dbReference type="Pfam" id="PF00498">
    <property type="entry name" value="FHA"/>
    <property type="match status" value="1"/>
</dbReference>
<dbReference type="Pfam" id="PF00158">
    <property type="entry name" value="Sigma54_activat"/>
    <property type="match status" value="1"/>
</dbReference>
<dbReference type="SUPFAM" id="SSF49879">
    <property type="entry name" value="SMAD/FHA domain"/>
    <property type="match status" value="1"/>
</dbReference>
<dbReference type="AlphaFoldDB" id="A0A2G6E7Y9"/>
<proteinExistence type="predicted"/>
<evidence type="ECO:0000256" key="1">
    <source>
        <dbReference type="ARBA" id="ARBA00022741"/>
    </source>
</evidence>
<dbReference type="SUPFAM" id="SSF52540">
    <property type="entry name" value="P-loop containing nucleoside triphosphate hydrolases"/>
    <property type="match status" value="1"/>
</dbReference>
<organism evidence="7 8">
    <name type="scientific">candidate division KSB3 bacterium</name>
    <dbReference type="NCBI Taxonomy" id="2044937"/>
    <lineage>
        <taxon>Bacteria</taxon>
        <taxon>candidate division KSB3</taxon>
    </lineage>
</organism>
<dbReference type="GO" id="GO:0043565">
    <property type="term" value="F:sequence-specific DNA binding"/>
    <property type="evidence" value="ECO:0007669"/>
    <property type="project" value="InterPro"/>
</dbReference>
<keyword evidence="2" id="KW-0067">ATP-binding</keyword>
<evidence type="ECO:0000259" key="6">
    <source>
        <dbReference type="PROSITE" id="PS50045"/>
    </source>
</evidence>
<dbReference type="InterPro" id="IPR002078">
    <property type="entry name" value="Sigma_54_int"/>
</dbReference>
<dbReference type="Gene3D" id="3.40.50.300">
    <property type="entry name" value="P-loop containing nucleotide triphosphate hydrolases"/>
    <property type="match status" value="1"/>
</dbReference>
<accession>A0A2G6E7Y9</accession>
<protein>
    <recommendedName>
        <fullName evidence="9">Fis family transcriptional regulator</fullName>
    </recommendedName>
</protein>
<dbReference type="InterPro" id="IPR058031">
    <property type="entry name" value="AAA_lid_NorR"/>
</dbReference>
<dbReference type="Gene3D" id="1.10.10.60">
    <property type="entry name" value="Homeodomain-like"/>
    <property type="match status" value="1"/>
</dbReference>